<protein>
    <submittedName>
        <fullName evidence="3">Recep_L_domain domain-containing protein</fullName>
    </submittedName>
</protein>
<reference evidence="3" key="1">
    <citation type="submission" date="2017-02" db="UniProtKB">
        <authorList>
            <consortium name="WormBaseParasite"/>
        </authorList>
    </citation>
    <scope>IDENTIFICATION</scope>
</reference>
<evidence type="ECO:0000313" key="3">
    <source>
        <dbReference type="WBParaSite" id="BTMF_0000250501-mRNA-1"/>
    </source>
</evidence>
<evidence type="ECO:0000313" key="1">
    <source>
        <dbReference type="EMBL" id="VDO11159.1"/>
    </source>
</evidence>
<dbReference type="WBParaSite" id="BTMF_0000250501-mRNA-1">
    <property type="protein sequence ID" value="BTMF_0000250501-mRNA-1"/>
    <property type="gene ID" value="BTMF_0000250501"/>
</dbReference>
<proteinExistence type="predicted"/>
<dbReference type="EMBL" id="UZAG01001393">
    <property type="protein sequence ID" value="VDO11159.1"/>
    <property type="molecule type" value="Genomic_DNA"/>
</dbReference>
<accession>A0A0R3Q851</accession>
<evidence type="ECO:0000313" key="2">
    <source>
        <dbReference type="Proteomes" id="UP000280834"/>
    </source>
</evidence>
<dbReference type="Proteomes" id="UP000280834">
    <property type="component" value="Unassembled WGS sequence"/>
</dbReference>
<organism evidence="3">
    <name type="scientific">Brugia timori</name>
    <dbReference type="NCBI Taxonomy" id="42155"/>
    <lineage>
        <taxon>Eukaryota</taxon>
        <taxon>Metazoa</taxon>
        <taxon>Ecdysozoa</taxon>
        <taxon>Nematoda</taxon>
        <taxon>Chromadorea</taxon>
        <taxon>Rhabditida</taxon>
        <taxon>Spirurina</taxon>
        <taxon>Spiruromorpha</taxon>
        <taxon>Filarioidea</taxon>
        <taxon>Onchocercidae</taxon>
        <taxon>Brugia</taxon>
    </lineage>
</organism>
<gene>
    <name evidence="1" type="ORF">BTMF_LOCUS1833</name>
</gene>
<sequence length="144" mass="16126">MALLTTPQVMDQSSSLISGSDKHFIIRLLSQNRNLTISERNGNLFADSLLIDSLDNNIINTLNIRCSNDILLRITMNNNTSRTMLSPSLCRQNSQLKAQIGGTKENKGLLFDGCVENVTIAGEVLLDRWCRFVDFVLRLLTVIQ</sequence>
<dbReference type="AlphaFoldDB" id="A0A0R3Q851"/>
<name>A0A0R3Q851_9BILA</name>
<keyword evidence="2" id="KW-1185">Reference proteome</keyword>
<reference evidence="1 2" key="2">
    <citation type="submission" date="2018-11" db="EMBL/GenBank/DDBJ databases">
        <authorList>
            <consortium name="Pathogen Informatics"/>
        </authorList>
    </citation>
    <scope>NUCLEOTIDE SEQUENCE [LARGE SCALE GENOMIC DNA]</scope>
</reference>
<dbReference type="STRING" id="42155.A0A0R3Q851"/>